<evidence type="ECO:0000313" key="1">
    <source>
        <dbReference type="EMBL" id="SOQ43088.1"/>
    </source>
</evidence>
<protein>
    <submittedName>
        <fullName evidence="1">SFRICE_033219</fullName>
    </submittedName>
</protein>
<organism evidence="1">
    <name type="scientific">Spodoptera frugiperda</name>
    <name type="common">Fall armyworm</name>
    <dbReference type="NCBI Taxonomy" id="7108"/>
    <lineage>
        <taxon>Eukaryota</taxon>
        <taxon>Metazoa</taxon>
        <taxon>Ecdysozoa</taxon>
        <taxon>Arthropoda</taxon>
        <taxon>Hexapoda</taxon>
        <taxon>Insecta</taxon>
        <taxon>Pterygota</taxon>
        <taxon>Neoptera</taxon>
        <taxon>Endopterygota</taxon>
        <taxon>Lepidoptera</taxon>
        <taxon>Glossata</taxon>
        <taxon>Ditrysia</taxon>
        <taxon>Noctuoidea</taxon>
        <taxon>Noctuidae</taxon>
        <taxon>Amphipyrinae</taxon>
        <taxon>Spodoptera</taxon>
    </lineage>
</organism>
<sequence>MNDDRSRGTEVVEYGGSFYAWIFDRSGKMFLFVGLKSNEINVYQKTLFGGWRENHPMTSTALGEVRGSVKPLLTKNHTVPAFAFQAGGPGKLARQSAAPDLPKDPVVLKIHHRWGPVGLMPNPELRTT</sequence>
<gene>
    <name evidence="1" type="ORF">SFRICE_033219</name>
</gene>
<reference evidence="1" key="1">
    <citation type="submission" date="2016-07" db="EMBL/GenBank/DDBJ databases">
        <authorList>
            <person name="Bretaudeau A."/>
        </authorList>
    </citation>
    <scope>NUCLEOTIDE SEQUENCE</scope>
    <source>
        <strain evidence="1">Rice</strain>
        <tissue evidence="1">Whole body</tissue>
    </source>
</reference>
<name>A0A2H1VQL5_SPOFR</name>
<accession>A0A2H1VQL5</accession>
<dbReference type="EMBL" id="ODYU01003835">
    <property type="protein sequence ID" value="SOQ43088.1"/>
    <property type="molecule type" value="Genomic_DNA"/>
</dbReference>
<dbReference type="AlphaFoldDB" id="A0A2H1VQL5"/>
<proteinExistence type="predicted"/>